<dbReference type="EMBL" id="JAYGJQ010000001">
    <property type="protein sequence ID" value="MEA9355535.1"/>
    <property type="molecule type" value="Genomic_DNA"/>
</dbReference>
<comment type="caution">
    <text evidence="7">Lacks conserved residue(s) required for the propagation of feature annotation.</text>
</comment>
<evidence type="ECO:0000313" key="8">
    <source>
        <dbReference type="EMBL" id="MEA9355535.1"/>
    </source>
</evidence>
<evidence type="ECO:0000256" key="2">
    <source>
        <dbReference type="ARBA" id="ARBA00007556"/>
    </source>
</evidence>
<sequence>MITRLKKYFEGKIEEFGRSILDMVDGLGLITMFMGRSFYWMVRPPFRIRILFEQLYAIGNKSMTIVLLAGLFTGMVFCTQTYLGFKMINVDSLVGSIVAISLAKELAPVLTGLIVAGRAGSAMAAQIGSMKVTEQIDALEVMGINSIQYLAVPRIIAATIAMPMLSICFLFIGNLGAYLIGTTTLMIDEAMFFSKLSEFMSVADVAQGVIKATVFGYVIAVIGTYFGFQVEKGAVGVGRGTNQAVVWGMVSVLVLDYFLTTFLVKIL</sequence>
<dbReference type="PANTHER" id="PTHR30188">
    <property type="entry name" value="ABC TRANSPORTER PERMEASE PROTEIN-RELATED"/>
    <property type="match status" value="1"/>
</dbReference>
<comment type="similarity">
    <text evidence="2 7">Belongs to the MlaE permease family.</text>
</comment>
<keyword evidence="4 7" id="KW-0812">Transmembrane</keyword>
<dbReference type="Pfam" id="PF02405">
    <property type="entry name" value="MlaE"/>
    <property type="match status" value="1"/>
</dbReference>
<evidence type="ECO:0000256" key="4">
    <source>
        <dbReference type="ARBA" id="ARBA00022692"/>
    </source>
</evidence>
<protein>
    <submittedName>
        <fullName evidence="8">ABC transporter permease</fullName>
    </submittedName>
</protein>
<evidence type="ECO:0000256" key="7">
    <source>
        <dbReference type="RuleBase" id="RU362044"/>
    </source>
</evidence>
<accession>A0ABU5VU37</accession>
<feature type="transmembrane region" description="Helical" evidence="7">
    <location>
        <begin position="62"/>
        <end position="83"/>
    </location>
</feature>
<proteinExistence type="inferred from homology"/>
<dbReference type="RefSeq" id="WP_323575096.1">
    <property type="nucleotide sequence ID" value="NZ_JAYGJQ010000001.1"/>
</dbReference>
<evidence type="ECO:0000256" key="5">
    <source>
        <dbReference type="ARBA" id="ARBA00022989"/>
    </source>
</evidence>
<keyword evidence="5 7" id="KW-1133">Transmembrane helix</keyword>
<dbReference type="NCBIfam" id="TIGR00056">
    <property type="entry name" value="MlaE family lipid ABC transporter permease subunit"/>
    <property type="match status" value="1"/>
</dbReference>
<evidence type="ECO:0000313" key="9">
    <source>
        <dbReference type="Proteomes" id="UP001302274"/>
    </source>
</evidence>
<dbReference type="InterPro" id="IPR003453">
    <property type="entry name" value="ABC_MlaE_roteobac"/>
</dbReference>
<evidence type="ECO:0000256" key="3">
    <source>
        <dbReference type="ARBA" id="ARBA00022448"/>
    </source>
</evidence>
<name>A0ABU5VU37_9BACT</name>
<keyword evidence="3" id="KW-0813">Transport</keyword>
<feature type="transmembrane region" description="Helical" evidence="7">
    <location>
        <begin position="208"/>
        <end position="228"/>
    </location>
</feature>
<reference evidence="8 9" key="1">
    <citation type="submission" date="2023-11" db="EMBL/GenBank/DDBJ databases">
        <title>A Novel Polar Bacteriovorax (B. antarcticus) Isolated from the Biocrust in Antarctica.</title>
        <authorList>
            <person name="Mun W."/>
            <person name="Choi S.Y."/>
            <person name="Mitchell R.J."/>
        </authorList>
    </citation>
    <scope>NUCLEOTIDE SEQUENCE [LARGE SCALE GENOMIC DNA]</scope>
    <source>
        <strain evidence="8 9">PP10</strain>
    </source>
</reference>
<dbReference type="PANTHER" id="PTHR30188:SF4">
    <property type="entry name" value="PROTEIN TRIGALACTOSYLDIACYLGLYCEROL 1, CHLOROPLASTIC"/>
    <property type="match status" value="1"/>
</dbReference>
<comment type="subcellular location">
    <subcellularLocation>
        <location evidence="1">Membrane</location>
        <topology evidence="1">Multi-pass membrane protein</topology>
    </subcellularLocation>
</comment>
<organism evidence="8 9">
    <name type="scientific">Bacteriovorax antarcticus</name>
    <dbReference type="NCBI Taxonomy" id="3088717"/>
    <lineage>
        <taxon>Bacteria</taxon>
        <taxon>Pseudomonadati</taxon>
        <taxon>Bdellovibrionota</taxon>
        <taxon>Bacteriovoracia</taxon>
        <taxon>Bacteriovoracales</taxon>
        <taxon>Bacteriovoracaceae</taxon>
        <taxon>Bacteriovorax</taxon>
    </lineage>
</organism>
<feature type="transmembrane region" description="Helical" evidence="7">
    <location>
        <begin position="244"/>
        <end position="264"/>
    </location>
</feature>
<keyword evidence="9" id="KW-1185">Reference proteome</keyword>
<feature type="transmembrane region" description="Helical" evidence="7">
    <location>
        <begin position="20"/>
        <end position="42"/>
    </location>
</feature>
<dbReference type="Proteomes" id="UP001302274">
    <property type="component" value="Unassembled WGS sequence"/>
</dbReference>
<comment type="caution">
    <text evidence="8">The sequence shown here is derived from an EMBL/GenBank/DDBJ whole genome shotgun (WGS) entry which is preliminary data.</text>
</comment>
<gene>
    <name evidence="8" type="ORF">SHI21_04965</name>
</gene>
<dbReference type="InterPro" id="IPR030802">
    <property type="entry name" value="Permease_MalE"/>
</dbReference>
<evidence type="ECO:0000256" key="1">
    <source>
        <dbReference type="ARBA" id="ARBA00004141"/>
    </source>
</evidence>
<keyword evidence="6 7" id="KW-0472">Membrane</keyword>
<evidence type="ECO:0000256" key="6">
    <source>
        <dbReference type="ARBA" id="ARBA00023136"/>
    </source>
</evidence>